<keyword evidence="1" id="KW-0808">Transferase</keyword>
<evidence type="ECO:0000313" key="1">
    <source>
        <dbReference type="EMBL" id="BBY62970.1"/>
    </source>
</evidence>
<dbReference type="InterPro" id="IPR029044">
    <property type="entry name" value="Nucleotide-diphossugar_trans"/>
</dbReference>
<dbReference type="PANTHER" id="PTHR43630">
    <property type="entry name" value="POLY-BETA-1,6-N-ACETYL-D-GLUCOSAMINE SYNTHASE"/>
    <property type="match status" value="1"/>
</dbReference>
<dbReference type="PANTHER" id="PTHR43630:SF2">
    <property type="entry name" value="GLYCOSYLTRANSFERASE"/>
    <property type="match status" value="1"/>
</dbReference>
<dbReference type="SUPFAM" id="SSF53448">
    <property type="entry name" value="Nucleotide-diphospho-sugar transferases"/>
    <property type="match status" value="1"/>
</dbReference>
<dbReference type="AlphaFoldDB" id="A0A7I7T1Z6"/>
<dbReference type="Gene3D" id="1.25.40.10">
    <property type="entry name" value="Tetratricopeptide repeat domain"/>
    <property type="match status" value="1"/>
</dbReference>
<dbReference type="Gene3D" id="3.90.550.10">
    <property type="entry name" value="Spore Coat Polysaccharide Biosynthesis Protein SpsA, Chain A"/>
    <property type="match status" value="1"/>
</dbReference>
<protein>
    <submittedName>
        <fullName evidence="1">Beta 1,4 glucosyltransferase</fullName>
    </submittedName>
</protein>
<dbReference type="Proteomes" id="UP000467148">
    <property type="component" value="Chromosome"/>
</dbReference>
<dbReference type="EMBL" id="AP022596">
    <property type="protein sequence ID" value="BBY62970.1"/>
    <property type="molecule type" value="Genomic_DNA"/>
</dbReference>
<dbReference type="RefSeq" id="WP_163746699.1">
    <property type="nucleotide sequence ID" value="NZ_AP022596.1"/>
</dbReference>
<dbReference type="InterPro" id="IPR011990">
    <property type="entry name" value="TPR-like_helical_dom_sf"/>
</dbReference>
<name>A0A7I7T1Z6_9MYCO</name>
<gene>
    <name evidence="1" type="ORF">MHEL_12130</name>
</gene>
<evidence type="ECO:0000313" key="2">
    <source>
        <dbReference type="Proteomes" id="UP000467148"/>
    </source>
</evidence>
<proteinExistence type="predicted"/>
<sequence>MSRYKVCVYAICKNEEKFVDRWMDAVDEADIVVVLDTGSTDSTVEKLRSRGARVYQEIVTPWRFDTARNIAMSHIPEDVDICVSNDLDEVFEPGWRKALEAAWEPETTYARYLFVWNHRADGSAEQQFPMEKIHRRKHFRWVHPVHEILQYDGPDPHSVPWVDGMVLHHYPDATKARSQYLPLLELSAEENPEDGRTIFWLGREYMYYGMNDECISTLNDYLRLPAATWDVERCAAMRFISRSYQAKGEGMQAEVWLYRAVAECPQSREPFYAMAILAYLRKDWSLVMSMVEKTLAITDDVSGYLRDEVCWGASPHDLGAIACYWLGLYERSRDYAATALEIEPDDQRLADNLRLAVEKLETE</sequence>
<organism evidence="1 2">
    <name type="scientific">Mycolicibacterium helvum</name>
    <dbReference type="NCBI Taxonomy" id="1534349"/>
    <lineage>
        <taxon>Bacteria</taxon>
        <taxon>Bacillati</taxon>
        <taxon>Actinomycetota</taxon>
        <taxon>Actinomycetes</taxon>
        <taxon>Mycobacteriales</taxon>
        <taxon>Mycobacteriaceae</taxon>
        <taxon>Mycolicibacterium</taxon>
    </lineage>
</organism>
<dbReference type="KEGG" id="mhev:MHEL_12130"/>
<keyword evidence="2" id="KW-1185">Reference proteome</keyword>
<reference evidence="1 2" key="1">
    <citation type="journal article" date="2019" name="Emerg. Microbes Infect.">
        <title>Comprehensive subspecies identification of 175 nontuberculous mycobacteria species based on 7547 genomic profiles.</title>
        <authorList>
            <person name="Matsumoto Y."/>
            <person name="Kinjo T."/>
            <person name="Motooka D."/>
            <person name="Nabeya D."/>
            <person name="Jung N."/>
            <person name="Uechi K."/>
            <person name="Horii T."/>
            <person name="Iida T."/>
            <person name="Fujita J."/>
            <person name="Nakamura S."/>
        </authorList>
    </citation>
    <scope>NUCLEOTIDE SEQUENCE [LARGE SCALE GENOMIC DNA]</scope>
    <source>
        <strain evidence="1 2">JCM 30396</strain>
    </source>
</reference>
<dbReference type="SUPFAM" id="SSF48452">
    <property type="entry name" value="TPR-like"/>
    <property type="match status" value="1"/>
</dbReference>
<accession>A0A7I7T1Z6</accession>
<dbReference type="GO" id="GO:0016740">
    <property type="term" value="F:transferase activity"/>
    <property type="evidence" value="ECO:0007669"/>
    <property type="project" value="UniProtKB-KW"/>
</dbReference>